<keyword evidence="4" id="KW-1185">Reference proteome</keyword>
<dbReference type="EMBL" id="BJWJ01000059">
    <property type="protein sequence ID" value="GEM05885.1"/>
    <property type="molecule type" value="Genomic_DNA"/>
</dbReference>
<gene>
    <name evidence="1" type="ORF">HMI01_28730</name>
    <name evidence="2" type="ORF">SAMN05421668_1369</name>
</gene>
<dbReference type="AlphaFoldDB" id="A0A1I6UXQ2"/>
<dbReference type="Proteomes" id="UP000321773">
    <property type="component" value="Unassembled WGS sequence"/>
</dbReference>
<reference evidence="1 4" key="2">
    <citation type="submission" date="2019-07" db="EMBL/GenBank/DDBJ databases">
        <title>Whole genome shotgun sequence of Halolactibacillus miurensis NBRC 100873.</title>
        <authorList>
            <person name="Hosoyama A."/>
            <person name="Uohara A."/>
            <person name="Ohji S."/>
            <person name="Ichikawa N."/>
        </authorList>
    </citation>
    <scope>NUCLEOTIDE SEQUENCE [LARGE SCALE GENOMIC DNA]</scope>
    <source>
        <strain evidence="1 4">NBRC 100873</strain>
    </source>
</reference>
<dbReference type="RefSeq" id="WP_281289049.1">
    <property type="nucleotide sequence ID" value="NZ_BJWJ01000059.1"/>
</dbReference>
<evidence type="ECO:0000313" key="3">
    <source>
        <dbReference type="Proteomes" id="UP000199139"/>
    </source>
</evidence>
<organism evidence="2 3">
    <name type="scientific">Halolactibacillus miurensis</name>
    <dbReference type="NCBI Taxonomy" id="306541"/>
    <lineage>
        <taxon>Bacteria</taxon>
        <taxon>Bacillati</taxon>
        <taxon>Bacillota</taxon>
        <taxon>Bacilli</taxon>
        <taxon>Bacillales</taxon>
        <taxon>Bacillaceae</taxon>
        <taxon>Halolactibacillus</taxon>
    </lineage>
</organism>
<dbReference type="EMBL" id="FPAI01000036">
    <property type="protein sequence ID" value="SFT06198.1"/>
    <property type="molecule type" value="Genomic_DNA"/>
</dbReference>
<accession>A0A1I6UXQ2</accession>
<name>A0A1I6UXQ2_9BACI</name>
<dbReference type="Proteomes" id="UP000199139">
    <property type="component" value="Unassembled WGS sequence"/>
</dbReference>
<evidence type="ECO:0000313" key="2">
    <source>
        <dbReference type="EMBL" id="SFT06198.1"/>
    </source>
</evidence>
<reference evidence="2 3" key="1">
    <citation type="submission" date="2016-10" db="EMBL/GenBank/DDBJ databases">
        <authorList>
            <person name="de Groot N.N."/>
        </authorList>
    </citation>
    <scope>NUCLEOTIDE SEQUENCE [LARGE SCALE GENOMIC DNA]</scope>
    <source>
        <strain evidence="2 3">DSM 17074</strain>
    </source>
</reference>
<evidence type="ECO:0000313" key="1">
    <source>
        <dbReference type="EMBL" id="GEM05885.1"/>
    </source>
</evidence>
<evidence type="ECO:0000313" key="4">
    <source>
        <dbReference type="Proteomes" id="UP000321773"/>
    </source>
</evidence>
<proteinExistence type="predicted"/>
<protein>
    <submittedName>
        <fullName evidence="2">Uncharacterized protein</fullName>
    </submittedName>
</protein>
<sequence>MKKVRIVLMASSLALMLLTGIMQQEILALPEENITHDLPNQH</sequence>